<proteinExistence type="inferred from homology"/>
<dbReference type="Proteomes" id="UP000250434">
    <property type="component" value="Chromosome"/>
</dbReference>
<keyword evidence="4" id="KW-0443">Lipid metabolism</keyword>
<protein>
    <submittedName>
        <fullName evidence="7">Uncharacterized protein</fullName>
    </submittedName>
</protein>
<dbReference type="KEGG" id="aab:A4R43_12660"/>
<dbReference type="EMBL" id="CP015163">
    <property type="protein sequence ID" value="AXB43300.1"/>
    <property type="molecule type" value="Genomic_DNA"/>
</dbReference>
<evidence type="ECO:0000313" key="8">
    <source>
        <dbReference type="Proteomes" id="UP000250434"/>
    </source>
</evidence>
<keyword evidence="3" id="KW-0276">Fatty acid metabolism</keyword>
<dbReference type="InterPro" id="IPR042099">
    <property type="entry name" value="ANL_N_sf"/>
</dbReference>
<evidence type="ECO:0000256" key="4">
    <source>
        <dbReference type="ARBA" id="ARBA00023098"/>
    </source>
</evidence>
<dbReference type="SUPFAM" id="SSF56801">
    <property type="entry name" value="Acetyl-CoA synthetase-like"/>
    <property type="match status" value="1"/>
</dbReference>
<feature type="domain" description="AMP-binding enzyme C-terminal" evidence="6">
    <location>
        <begin position="462"/>
        <end position="577"/>
    </location>
</feature>
<evidence type="ECO:0000259" key="6">
    <source>
        <dbReference type="Pfam" id="PF23024"/>
    </source>
</evidence>
<accession>A0A344L5H6</accession>
<dbReference type="Gene3D" id="3.40.50.12780">
    <property type="entry name" value="N-terminal domain of ligase-like"/>
    <property type="match status" value="1"/>
</dbReference>
<feature type="domain" description="AMP-dependent synthetase/ligase" evidence="5">
    <location>
        <begin position="16"/>
        <end position="414"/>
    </location>
</feature>
<dbReference type="GO" id="GO:0005886">
    <property type="term" value="C:plasma membrane"/>
    <property type="evidence" value="ECO:0007669"/>
    <property type="project" value="TreeGrafter"/>
</dbReference>
<dbReference type="InterPro" id="IPR045851">
    <property type="entry name" value="AMP-bd_C_sf"/>
</dbReference>
<comment type="similarity">
    <text evidence="1">Belongs to the ATP-dependent AMP-binding enzyme family.</text>
</comment>
<organism evidence="7 8">
    <name type="scientific">Amycolatopsis albispora</name>
    <dbReference type="NCBI Taxonomy" id="1804986"/>
    <lineage>
        <taxon>Bacteria</taxon>
        <taxon>Bacillati</taxon>
        <taxon>Actinomycetota</taxon>
        <taxon>Actinomycetes</taxon>
        <taxon>Pseudonocardiales</taxon>
        <taxon>Pseudonocardiaceae</taxon>
        <taxon>Amycolatopsis</taxon>
    </lineage>
</organism>
<dbReference type="FunFam" id="3.40.50.12780:FF:000013">
    <property type="entry name" value="Long-chain-fatty-acid--AMP ligase FadD32"/>
    <property type="match status" value="1"/>
</dbReference>
<dbReference type="InterPro" id="IPR000873">
    <property type="entry name" value="AMP-dep_synth/lig_dom"/>
</dbReference>
<keyword evidence="8" id="KW-1185">Reference proteome</keyword>
<name>A0A344L5H6_9PSEU</name>
<sequence>MTRQLEQTGLVGALRTFARTRGDQPALTFLQYTTGTEHTARTHTYAETDRAAATVAAQLQRRCGLGARVAVICAHDFTYPAAFLGCLYANRIAVPLPEVEARRKNDRIVSALLDAEPEVVLTNRAALDRTTEVAAAAGIPAAAICAVEDLLELPAPEWTDRTTPAAVAYLQYTSGSTGNPAGVRITHANMTANARQIAGFATYLTPGAPMVSWVPFFHDLGLITGLVVPLSIGGHAIHLSPVAFVQSPYRWLKAISDYRSAWMVGPNFSYELSARRVTDEQKATLDLSCLLGLVSGGEAVRPNTQRVFADAFAGCGLTADLDAGAYGLAEATLCVTARYDEDGRSVYHFDRAELTAGRVREREPGPDARAMSSCGVPVEDVRVAIVDPDSGTEVAADEVGEIWVQGPNVAAGYWRQPARTAEVFHGSFTDRDGEPVKGDWLRTGDIGFRHRELLFVVGRRKDLMIVNGRNHYPVDIEATIESATLPCPIGESAVFSIDRDDREQVVVVVEVRPRDVESPKLRALTEEAVRRVVSRAHGLELHDVLLTSRGAIPRTSSHKIQHSRCREKYLLGQLRRINER</sequence>
<dbReference type="AlphaFoldDB" id="A0A344L5H6"/>
<dbReference type="InterPro" id="IPR040097">
    <property type="entry name" value="FAAL/FAAC"/>
</dbReference>
<dbReference type="PANTHER" id="PTHR22754:SF32">
    <property type="entry name" value="DISCO-INTERACTING PROTEIN 2"/>
    <property type="match status" value="1"/>
</dbReference>
<dbReference type="CDD" id="cd05931">
    <property type="entry name" value="FAAL"/>
    <property type="match status" value="1"/>
</dbReference>
<evidence type="ECO:0000256" key="1">
    <source>
        <dbReference type="ARBA" id="ARBA00006432"/>
    </source>
</evidence>
<dbReference type="GO" id="GO:0071766">
    <property type="term" value="P:Actinobacterium-type cell wall biogenesis"/>
    <property type="evidence" value="ECO:0007669"/>
    <property type="project" value="UniProtKB-ARBA"/>
</dbReference>
<dbReference type="InterPro" id="IPR025110">
    <property type="entry name" value="AMP-bd_C"/>
</dbReference>
<dbReference type="Pfam" id="PF00501">
    <property type="entry name" value="AMP-binding"/>
    <property type="match status" value="1"/>
</dbReference>
<evidence type="ECO:0000256" key="2">
    <source>
        <dbReference type="ARBA" id="ARBA00022598"/>
    </source>
</evidence>
<dbReference type="GO" id="GO:0016874">
    <property type="term" value="F:ligase activity"/>
    <property type="evidence" value="ECO:0007669"/>
    <property type="project" value="UniProtKB-KW"/>
</dbReference>
<evidence type="ECO:0000313" key="7">
    <source>
        <dbReference type="EMBL" id="AXB43300.1"/>
    </source>
</evidence>
<gene>
    <name evidence="7" type="ORF">A4R43_12660</name>
</gene>
<evidence type="ECO:0000256" key="3">
    <source>
        <dbReference type="ARBA" id="ARBA00022832"/>
    </source>
</evidence>
<dbReference type="Gene3D" id="3.30.300.30">
    <property type="match status" value="1"/>
</dbReference>
<keyword evidence="2" id="KW-0436">Ligase</keyword>
<reference evidence="7 8" key="1">
    <citation type="submission" date="2016-04" db="EMBL/GenBank/DDBJ databases">
        <title>Complete genome sequence and analysis of deep-sea sediment isolate, Amycolatopsis sp. WP1.</title>
        <authorList>
            <person name="Wang H."/>
            <person name="Chen S."/>
            <person name="Wu Q."/>
        </authorList>
    </citation>
    <scope>NUCLEOTIDE SEQUENCE [LARGE SCALE GENOMIC DNA]</scope>
    <source>
        <strain evidence="7 8">WP1</strain>
    </source>
</reference>
<dbReference type="GO" id="GO:0070566">
    <property type="term" value="F:adenylyltransferase activity"/>
    <property type="evidence" value="ECO:0007669"/>
    <property type="project" value="TreeGrafter"/>
</dbReference>
<dbReference type="PANTHER" id="PTHR22754">
    <property type="entry name" value="DISCO-INTERACTING PROTEIN 2 DIP2 -RELATED"/>
    <property type="match status" value="1"/>
</dbReference>
<dbReference type="GO" id="GO:0006633">
    <property type="term" value="P:fatty acid biosynthetic process"/>
    <property type="evidence" value="ECO:0007669"/>
    <property type="project" value="TreeGrafter"/>
</dbReference>
<dbReference type="Pfam" id="PF23024">
    <property type="entry name" value="AMP-dom_DIP2-like"/>
    <property type="match status" value="1"/>
</dbReference>
<evidence type="ECO:0000259" key="5">
    <source>
        <dbReference type="Pfam" id="PF00501"/>
    </source>
</evidence>